<keyword evidence="3" id="KW-1185">Reference proteome</keyword>
<dbReference type="Proteomes" id="UP000294947">
    <property type="component" value="Unassembled WGS sequence"/>
</dbReference>
<proteinExistence type="predicted"/>
<dbReference type="PANTHER" id="PTHR43162">
    <property type="match status" value="1"/>
</dbReference>
<evidence type="ECO:0000259" key="1">
    <source>
        <dbReference type="Pfam" id="PF05368"/>
    </source>
</evidence>
<dbReference type="InterPro" id="IPR008030">
    <property type="entry name" value="NmrA-like"/>
</dbReference>
<comment type="caution">
    <text evidence="2">The sequence shown here is derived from an EMBL/GenBank/DDBJ whole genome shotgun (WGS) entry which is preliminary data.</text>
</comment>
<dbReference type="Pfam" id="PF05368">
    <property type="entry name" value="NmrA"/>
    <property type="match status" value="1"/>
</dbReference>
<gene>
    <name evidence="2" type="ORF">E1288_28670</name>
</gene>
<dbReference type="SUPFAM" id="SSF51735">
    <property type="entry name" value="NAD(P)-binding Rossmann-fold domains"/>
    <property type="match status" value="1"/>
</dbReference>
<evidence type="ECO:0000313" key="3">
    <source>
        <dbReference type="Proteomes" id="UP000294947"/>
    </source>
</evidence>
<dbReference type="OrthoDB" id="4632815at2"/>
<dbReference type="InterPro" id="IPR036291">
    <property type="entry name" value="NAD(P)-bd_dom_sf"/>
</dbReference>
<dbReference type="Gene3D" id="3.90.25.10">
    <property type="entry name" value="UDP-galactose 4-epimerase, domain 1"/>
    <property type="match status" value="1"/>
</dbReference>
<protein>
    <recommendedName>
        <fullName evidence="1">NmrA-like domain-containing protein</fullName>
    </recommendedName>
</protein>
<dbReference type="PANTHER" id="PTHR43162:SF1">
    <property type="entry name" value="PRESTALK A DIFFERENTIATION PROTEIN A"/>
    <property type="match status" value="1"/>
</dbReference>
<accession>A0A4R4YHG8</accession>
<evidence type="ECO:0000313" key="2">
    <source>
        <dbReference type="EMBL" id="TDD42742.1"/>
    </source>
</evidence>
<feature type="domain" description="NmrA-like" evidence="1">
    <location>
        <begin position="2"/>
        <end position="222"/>
    </location>
</feature>
<dbReference type="Gene3D" id="3.40.50.720">
    <property type="entry name" value="NAD(P)-binding Rossmann-like Domain"/>
    <property type="match status" value="1"/>
</dbReference>
<dbReference type="EMBL" id="SMKW01000045">
    <property type="protein sequence ID" value="TDD42742.1"/>
    <property type="molecule type" value="Genomic_DNA"/>
</dbReference>
<name>A0A4R4YHG8_9PSEU</name>
<sequence length="289" mass="30485">MKILITAATGSVGRELTELLRGNPDVHYLIRSDRSAALLGPVAGRVIRGDADDPADVRAAVDGVERLYLAHPYRSGQAEVEIGLARAALEAGVTRIVKLGALPWRTADEPDPVTGAHEVIVDRLQAMGVPELTVLRPDRFLQNFLGQLDSIAAGVLADPGGSGARGFIDTRDIAEVAAAELLAERPVGGQLSLSGPERVTVERLAGEFGAVLGNPARYRDIVPDADWQAGLVRTGLSAEYVAGLAALYRNYRAEAESELGTGVQEVLGRPPRSAADFASDVLAGGLTRR</sequence>
<dbReference type="AlphaFoldDB" id="A0A4R4YHG8"/>
<dbReference type="InterPro" id="IPR051604">
    <property type="entry name" value="Ergot_Alk_Oxidoreductase"/>
</dbReference>
<reference evidence="2 3" key="1">
    <citation type="submission" date="2019-03" db="EMBL/GenBank/DDBJ databases">
        <title>Draft genome sequences of novel Actinobacteria.</title>
        <authorList>
            <person name="Sahin N."/>
            <person name="Ay H."/>
            <person name="Saygin H."/>
        </authorList>
    </citation>
    <scope>NUCLEOTIDE SEQUENCE [LARGE SCALE GENOMIC DNA]</scope>
    <source>
        <strain evidence="2 3">7K502</strain>
    </source>
</reference>
<organism evidence="2 3">
    <name type="scientific">Saccharopolyspora elongata</name>
    <dbReference type="NCBI Taxonomy" id="2530387"/>
    <lineage>
        <taxon>Bacteria</taxon>
        <taxon>Bacillati</taxon>
        <taxon>Actinomycetota</taxon>
        <taxon>Actinomycetes</taxon>
        <taxon>Pseudonocardiales</taxon>
        <taxon>Pseudonocardiaceae</taxon>
        <taxon>Saccharopolyspora</taxon>
    </lineage>
</organism>